<dbReference type="AlphaFoldDB" id="V9H9P8"/>
<name>V9H9P8_9NEIS</name>
<feature type="transmembrane region" description="Helical" evidence="6">
    <location>
        <begin position="262"/>
        <end position="285"/>
    </location>
</feature>
<comment type="subcellular location">
    <subcellularLocation>
        <location evidence="1">Membrane</location>
        <topology evidence="1">Multi-pass membrane protein</topology>
    </subcellularLocation>
</comment>
<feature type="transmembrane region" description="Helical" evidence="6">
    <location>
        <begin position="42"/>
        <end position="64"/>
    </location>
</feature>
<evidence type="ECO:0000313" key="7">
    <source>
        <dbReference type="EMBL" id="EFG31936.2"/>
    </source>
</evidence>
<organism evidence="7 8">
    <name type="scientific">Simonsiella muelleri ATCC 29453</name>
    <dbReference type="NCBI Taxonomy" id="641147"/>
    <lineage>
        <taxon>Bacteria</taxon>
        <taxon>Pseudomonadati</taxon>
        <taxon>Pseudomonadota</taxon>
        <taxon>Betaproteobacteria</taxon>
        <taxon>Neisseriales</taxon>
        <taxon>Neisseriaceae</taxon>
        <taxon>Simonsiella</taxon>
    </lineage>
</organism>
<comment type="caution">
    <text evidence="7">The sequence shown here is derived from an EMBL/GenBank/DDBJ whole genome shotgun (WGS) entry which is preliminary data.</text>
</comment>
<evidence type="ECO:0000256" key="2">
    <source>
        <dbReference type="ARBA" id="ARBA00007511"/>
    </source>
</evidence>
<dbReference type="PANTHER" id="PTHR30238">
    <property type="entry name" value="MEMBRANE BOUND PREDICTED REDOX MODULATOR"/>
    <property type="match status" value="1"/>
</dbReference>
<proteinExistence type="inferred from homology"/>
<dbReference type="HOGENOM" id="CLU_045644_1_2_4"/>
<accession>V9H9P8</accession>
<evidence type="ECO:0000256" key="1">
    <source>
        <dbReference type="ARBA" id="ARBA00004141"/>
    </source>
</evidence>
<dbReference type="OrthoDB" id="9783692at2"/>
<comment type="similarity">
    <text evidence="2">Belongs to the TerC family.</text>
</comment>
<dbReference type="PANTHER" id="PTHR30238:SF0">
    <property type="entry name" value="THYLAKOID MEMBRANE PROTEIN TERC, CHLOROPLASTIC"/>
    <property type="match status" value="1"/>
</dbReference>
<dbReference type="Pfam" id="PF03741">
    <property type="entry name" value="TerC"/>
    <property type="match status" value="1"/>
</dbReference>
<dbReference type="Proteomes" id="UP000017813">
    <property type="component" value="Unassembled WGS sequence"/>
</dbReference>
<dbReference type="STRING" id="641147.HMPREF9021_00339"/>
<dbReference type="InterPro" id="IPR005496">
    <property type="entry name" value="Integral_membrane_TerC"/>
</dbReference>
<dbReference type="KEGG" id="smur:BWP33_00900"/>
<evidence type="ECO:0000256" key="3">
    <source>
        <dbReference type="ARBA" id="ARBA00022692"/>
    </source>
</evidence>
<dbReference type="GO" id="GO:0016020">
    <property type="term" value="C:membrane"/>
    <property type="evidence" value="ECO:0007669"/>
    <property type="project" value="UniProtKB-SubCell"/>
</dbReference>
<protein>
    <submittedName>
        <fullName evidence="7">TerC family integral membrane protein</fullName>
    </submittedName>
</protein>
<reference evidence="7 8" key="2">
    <citation type="submission" date="2011-10" db="EMBL/GenBank/DDBJ databases">
        <title>The Genome Sequence of Simonsiella muelleri ATCC 29453.</title>
        <authorList>
            <consortium name="The Broad Institute Genome Sequencing Platform"/>
            <consortium name="The Broad Institute Genome Sequencing Center for Infectious Disease"/>
            <person name="Earl A."/>
            <person name="Ward D."/>
            <person name="Feldgarden M."/>
            <person name="Gevers D."/>
            <person name="Izard J."/>
            <person name="Baranova O.V."/>
            <person name="Blanton J.M."/>
            <person name="Tanner A.C."/>
            <person name="Dewhirst F."/>
            <person name="Young S.K."/>
            <person name="Zeng Q."/>
            <person name="Gargeya S."/>
            <person name="Fitzgerald M."/>
            <person name="Haas B."/>
            <person name="Abouelleil A."/>
            <person name="Alvarado L."/>
            <person name="Arachchi H.M."/>
            <person name="Berlin A."/>
            <person name="Brown A."/>
            <person name="Chapman S.B."/>
            <person name="Chen Z."/>
            <person name="Dunbar C."/>
            <person name="Freedman E."/>
            <person name="Gearin G."/>
            <person name="Goldberg J."/>
            <person name="Griggs A."/>
            <person name="Gujja S."/>
            <person name="Heiman D."/>
            <person name="Howarth C."/>
            <person name="Larson L."/>
            <person name="Lui A."/>
            <person name="MacDonald P.J.P."/>
            <person name="Montmayeur A."/>
            <person name="Murphy C."/>
            <person name="Neiman D."/>
            <person name="Pearson M."/>
            <person name="Priest M."/>
            <person name="Roberts A."/>
            <person name="Saif S."/>
            <person name="Shea T."/>
            <person name="Shenoy N."/>
            <person name="Sisk P."/>
            <person name="Stolte C."/>
            <person name="Sykes S."/>
            <person name="Wortman J."/>
            <person name="Nusbaum C."/>
            <person name="Birren B."/>
        </authorList>
    </citation>
    <scope>NUCLEOTIDE SEQUENCE [LARGE SCALE GENOMIC DNA]</scope>
    <source>
        <strain evidence="7 8">ATCC 29453</strain>
    </source>
</reference>
<reference evidence="7 8" key="1">
    <citation type="submission" date="2010-03" db="EMBL/GenBank/DDBJ databases">
        <authorList>
            <consortium name="The Broad Institute Genome Sequencing Platform"/>
            <person name="Ward D."/>
            <person name="Earl A."/>
            <person name="Feldgarden M."/>
            <person name="Gevers D."/>
            <person name="Young S."/>
            <person name="Zeng Q."/>
            <person name="Koehrsen M."/>
            <person name="Alvarado L."/>
            <person name="Berlin A.M."/>
            <person name="Borenstein D."/>
            <person name="Chapman S.B."/>
            <person name="Chen Z."/>
            <person name="Engels R."/>
            <person name="Freedman E."/>
            <person name="Gellesch M."/>
            <person name="Goldberg J."/>
            <person name="Griggs A."/>
            <person name="Gujja S."/>
            <person name="Heilman E.R."/>
            <person name="Heiman D.I."/>
            <person name="Hepburn T.A."/>
            <person name="Howarth C."/>
            <person name="Jen D."/>
            <person name="Larson L."/>
            <person name="Mehta T."/>
            <person name="Park D."/>
            <person name="Pearson M."/>
            <person name="Richards J."/>
            <person name="Roberts A."/>
            <person name="Saif S."/>
            <person name="Shea T.D."/>
            <person name="Shenoy N."/>
            <person name="Sisk P."/>
            <person name="Stolte C."/>
            <person name="Sykes S.N."/>
            <person name="Walk T."/>
            <person name="White J."/>
            <person name="Yandava C."/>
            <person name="Izard J."/>
            <person name="Baranova O.V."/>
            <person name="Blanton J.M."/>
            <person name="Tanner A.C."/>
            <person name="Dewhirst F."/>
            <person name="Haas B."/>
            <person name="Nusbaum C."/>
            <person name="Birren B."/>
        </authorList>
    </citation>
    <scope>NUCLEOTIDE SEQUENCE [LARGE SCALE GENOMIC DNA]</scope>
    <source>
        <strain evidence="7 8">ATCC 29453</strain>
    </source>
</reference>
<keyword evidence="3 6" id="KW-0812">Transmembrane</keyword>
<feature type="transmembrane region" description="Helical" evidence="6">
    <location>
        <begin position="227"/>
        <end position="246"/>
    </location>
</feature>
<sequence length="348" mass="39828">MSLISFGFPMETVVIFTVLFMSALALERWAHRHHREILPKQALCWSAFWVAVAILFGIYCGWRYGHDTAMAFFSGYTLWQILSLDNVVVMMAIFAWFQIPTSLHYRVLRRGVAVTALFQIIFVLVGAIFLNMGMMVEILFMLAIAASGYFKLKNNQIDASDEDYSEHFGYAWMQRLFPVFPRLHQNYFFLKNDTLCQAQATYPDVKLVGKNATNLNSTIKKIKQNQLVATPLLVCLAVIELSNMMLSLDSMPAVLVISRDPWLAYMAAMLAIMNVRTLYFALIAFKQYSAMMEKVAVILLYFVAFKLLFSLSNQIFYHGWEISATSFLVVMLLVMAYNIAITFVAKKQ</sequence>
<feature type="transmembrane region" description="Helical" evidence="6">
    <location>
        <begin position="76"/>
        <end position="99"/>
    </location>
</feature>
<feature type="transmembrane region" description="Helical" evidence="6">
    <location>
        <begin position="297"/>
        <end position="316"/>
    </location>
</feature>
<feature type="transmembrane region" description="Helical" evidence="6">
    <location>
        <begin position="322"/>
        <end position="345"/>
    </location>
</feature>
<feature type="transmembrane region" description="Helical" evidence="6">
    <location>
        <begin position="135"/>
        <end position="152"/>
    </location>
</feature>
<dbReference type="eggNOG" id="COG0861">
    <property type="taxonomic scope" value="Bacteria"/>
</dbReference>
<evidence type="ECO:0000256" key="6">
    <source>
        <dbReference type="SAM" id="Phobius"/>
    </source>
</evidence>
<dbReference type="RefSeq" id="WP_002641249.1">
    <property type="nucleotide sequence ID" value="NZ_CP019448.1"/>
</dbReference>
<evidence type="ECO:0000313" key="8">
    <source>
        <dbReference type="Proteomes" id="UP000017813"/>
    </source>
</evidence>
<evidence type="ECO:0000256" key="4">
    <source>
        <dbReference type="ARBA" id="ARBA00022989"/>
    </source>
</evidence>
<dbReference type="EMBL" id="ADCY02000006">
    <property type="protein sequence ID" value="EFG31936.2"/>
    <property type="molecule type" value="Genomic_DNA"/>
</dbReference>
<keyword evidence="5 6" id="KW-0472">Membrane</keyword>
<gene>
    <name evidence="7" type="ORF">HMPREF9021_00339</name>
</gene>
<keyword evidence="4 6" id="KW-1133">Transmembrane helix</keyword>
<feature type="transmembrane region" description="Helical" evidence="6">
    <location>
        <begin position="111"/>
        <end position="129"/>
    </location>
</feature>
<evidence type="ECO:0000256" key="5">
    <source>
        <dbReference type="ARBA" id="ARBA00023136"/>
    </source>
</evidence>
<keyword evidence="8" id="KW-1185">Reference proteome</keyword>
<feature type="transmembrane region" description="Helical" evidence="6">
    <location>
        <begin position="12"/>
        <end position="30"/>
    </location>
</feature>